<dbReference type="InterPro" id="IPR033880">
    <property type="entry name" value="SPFH_YdjI"/>
</dbReference>
<evidence type="ECO:0000259" key="1">
    <source>
        <dbReference type="Pfam" id="PF13421"/>
    </source>
</evidence>
<proteinExistence type="predicted"/>
<dbReference type="RefSeq" id="WP_066757590.1">
    <property type="nucleotide sequence ID" value="NZ_CP015199.1"/>
</dbReference>
<gene>
    <name evidence="2" type="ORF">A0O34_17650</name>
</gene>
<dbReference type="PANTHER" id="PTHR37826">
    <property type="entry name" value="FLOTILLIN BAND_7_5 DOMAIN PROTEIN"/>
    <property type="match status" value="1"/>
</dbReference>
<dbReference type="OrthoDB" id="9764015at2"/>
<dbReference type="PANTHER" id="PTHR37826:SF2">
    <property type="entry name" value="ZINC-RIBBON DOMAIN-CONTAINING PROTEIN"/>
    <property type="match status" value="1"/>
</dbReference>
<dbReference type="STRING" id="1685010.A0O34_17650"/>
<dbReference type="Proteomes" id="UP000077824">
    <property type="component" value="Chromosome"/>
</dbReference>
<dbReference type="CDD" id="cd03408">
    <property type="entry name" value="SPFH_like_u1"/>
    <property type="match status" value="1"/>
</dbReference>
<reference evidence="2 3" key="1">
    <citation type="submission" date="2016-04" db="EMBL/GenBank/DDBJ databases">
        <title>Complete Genome Sequence of Chryseobacterium sp. IHBB 10212.</title>
        <authorList>
            <person name="Pal M."/>
            <person name="Swarnkar M.K."/>
            <person name="Kaushal K."/>
            <person name="Chhibber S."/>
            <person name="Singh A.K."/>
            <person name="Gulati A."/>
        </authorList>
    </citation>
    <scope>NUCLEOTIDE SEQUENCE [LARGE SCALE GENOMIC DNA]</scope>
    <source>
        <strain evidence="2 3">IHBB 10212</strain>
    </source>
</reference>
<evidence type="ECO:0000313" key="3">
    <source>
        <dbReference type="Proteomes" id="UP000077824"/>
    </source>
</evidence>
<dbReference type="AlphaFoldDB" id="A0A172XZB2"/>
<evidence type="ECO:0000313" key="2">
    <source>
        <dbReference type="EMBL" id="ANF52230.1"/>
    </source>
</evidence>
<dbReference type="Pfam" id="PF13421">
    <property type="entry name" value="Band_7_1"/>
    <property type="match status" value="1"/>
</dbReference>
<name>A0A172XZB2_9FLAO</name>
<dbReference type="SUPFAM" id="SSF117892">
    <property type="entry name" value="Band 7/SPFH domain"/>
    <property type="match status" value="1"/>
</dbReference>
<keyword evidence="3" id="KW-1185">Reference proteome</keyword>
<organism evidence="2 3">
    <name type="scientific">Chryseobacterium glaciei</name>
    <dbReference type="NCBI Taxonomy" id="1685010"/>
    <lineage>
        <taxon>Bacteria</taxon>
        <taxon>Pseudomonadati</taxon>
        <taxon>Bacteroidota</taxon>
        <taxon>Flavobacteriia</taxon>
        <taxon>Flavobacteriales</taxon>
        <taxon>Weeksellaceae</taxon>
        <taxon>Chryseobacterium group</taxon>
        <taxon>Chryseobacterium</taxon>
    </lineage>
</organism>
<sequence length="333" mass="37311">MGLGDFFRSQLSQVIEWKDQQPDFLIHKFPSENDEIKNASKLIVAPGQGAILVYEGKVTDHLAEEGIFDLESDNHPFITTLLKLRTNFESEHKLKIYFYRTSEVVNQGWGTSQAIKYVDPVYRIPVELGANGTFSFRITDPQYLFSNVVGSRDQYLVAEARELLQGRFPQSLASVLAQGSFSYQHIDAQLPSLSKDIREQLQPELHNLGFSLTDFKLNGTIFDQATTERIGKIADITAESMAAGEGGLSYIDMEKLKALRDAARNEGGLAGAGLQLGVGMELGKTFDVAKEKQLNAEAPDIVTKLQQLKLLLTEDIITQEEFDNKKKEWLDKF</sequence>
<dbReference type="EMBL" id="CP015199">
    <property type="protein sequence ID" value="ANF52230.1"/>
    <property type="molecule type" value="Genomic_DNA"/>
</dbReference>
<accession>A0A172XZB2</accession>
<feature type="domain" description="SPFH" evidence="1">
    <location>
        <begin position="26"/>
        <end position="221"/>
    </location>
</feature>
<dbReference type="KEGG" id="chh:A0O34_17650"/>
<dbReference type="InterPro" id="IPR036013">
    <property type="entry name" value="Band_7/SPFH_dom_sf"/>
</dbReference>
<protein>
    <recommendedName>
        <fullName evidence="1">SPFH domain-containing protein</fullName>
    </recommendedName>
</protein>